<keyword evidence="3" id="KW-1185">Reference proteome</keyword>
<feature type="compositionally biased region" description="Low complexity" evidence="1">
    <location>
        <begin position="136"/>
        <end position="150"/>
    </location>
</feature>
<organism evidence="2 3">
    <name type="scientific">Almyronema epifaneia S1</name>
    <dbReference type="NCBI Taxonomy" id="2991925"/>
    <lineage>
        <taxon>Bacteria</taxon>
        <taxon>Bacillati</taxon>
        <taxon>Cyanobacteriota</taxon>
        <taxon>Cyanophyceae</taxon>
        <taxon>Nodosilineales</taxon>
        <taxon>Nodosilineaceae</taxon>
        <taxon>Almyronema</taxon>
        <taxon>Almyronema epifaneia</taxon>
    </lineage>
</organism>
<evidence type="ECO:0000256" key="1">
    <source>
        <dbReference type="SAM" id="MobiDB-lite"/>
    </source>
</evidence>
<accession>A0ABW6IJY6</accession>
<name>A0ABW6IJY6_9CYAN</name>
<reference evidence="2 3" key="1">
    <citation type="submission" date="2024-10" db="EMBL/GenBank/DDBJ databases">
        <authorList>
            <person name="Ratan Roy A."/>
            <person name="Morales Sandoval P.H."/>
            <person name="De Los Santos Villalobos S."/>
            <person name="Chakraborty S."/>
            <person name="Mukherjee J."/>
        </authorList>
    </citation>
    <scope>NUCLEOTIDE SEQUENCE [LARGE SCALE GENOMIC DNA]</scope>
    <source>
        <strain evidence="2 3">S1</strain>
    </source>
</reference>
<gene>
    <name evidence="2" type="ORF">ACFVKH_17905</name>
</gene>
<evidence type="ECO:0008006" key="4">
    <source>
        <dbReference type="Google" id="ProtNLM"/>
    </source>
</evidence>
<proteinExistence type="predicted"/>
<sequence>MLPPDKPNPWTRSLIGWMPLGFLVALGLHAFVLFVPLSSSQEIPRPEATAEETVTISRLPPPTAPTEAATASEAKPAEQFARPSAAQSGTQRSAQPSARVTRPNSSPRPAASRRRQSTQTATESESQRSVEAEISALPADADARTTPAADGRTRSLTPSASETTDNAQPLAGLLAYAKTLAAQPMIASEALISYIDYLSRAYTYNPRNTTPAEATANLAAWTAQLSATAATADLAPPISSQVTLAYPLKVCLHEAPQSAKVGALVAANGNLIDLPVLLKSTGYEGLNEKAIAAIQAQSFEQTERSQTYVYDVTIDYDAARCFQPAKADDRADSTAARALLN</sequence>
<evidence type="ECO:0000313" key="3">
    <source>
        <dbReference type="Proteomes" id="UP001600165"/>
    </source>
</evidence>
<evidence type="ECO:0000313" key="2">
    <source>
        <dbReference type="EMBL" id="MFE4108162.1"/>
    </source>
</evidence>
<feature type="compositionally biased region" description="Polar residues" evidence="1">
    <location>
        <begin position="155"/>
        <end position="165"/>
    </location>
</feature>
<comment type="caution">
    <text evidence="2">The sequence shown here is derived from an EMBL/GenBank/DDBJ whole genome shotgun (WGS) entry which is preliminary data.</text>
</comment>
<dbReference type="RefSeq" id="WP_377967606.1">
    <property type="nucleotide sequence ID" value="NZ_JBHZOL010000100.1"/>
</dbReference>
<dbReference type="Proteomes" id="UP001600165">
    <property type="component" value="Unassembled WGS sequence"/>
</dbReference>
<feature type="compositionally biased region" description="Low complexity" evidence="1">
    <location>
        <begin position="65"/>
        <end position="78"/>
    </location>
</feature>
<feature type="region of interest" description="Disordered" evidence="1">
    <location>
        <begin position="42"/>
        <end position="165"/>
    </location>
</feature>
<feature type="compositionally biased region" description="Polar residues" evidence="1">
    <location>
        <begin position="85"/>
        <end position="98"/>
    </location>
</feature>
<protein>
    <recommendedName>
        <fullName evidence="4">TonB C-terminal domain-containing protein</fullName>
    </recommendedName>
</protein>
<dbReference type="EMBL" id="JBHZOL010000100">
    <property type="protein sequence ID" value="MFE4108162.1"/>
    <property type="molecule type" value="Genomic_DNA"/>
</dbReference>